<proteinExistence type="predicted"/>
<organism evidence="1">
    <name type="scientific">Candidatus Methanogaster sp. ANME-2c ERB4</name>
    <dbReference type="NCBI Taxonomy" id="2759911"/>
    <lineage>
        <taxon>Archaea</taxon>
        <taxon>Methanobacteriati</taxon>
        <taxon>Methanobacteriota</taxon>
        <taxon>Stenosarchaea group</taxon>
        <taxon>Methanomicrobia</taxon>
        <taxon>Methanosarcinales</taxon>
        <taxon>ANME-2 cluster</taxon>
        <taxon>Candidatus Methanogasteraceae</taxon>
        <taxon>Candidatus Methanogaster</taxon>
    </lineage>
</organism>
<accession>A0A7G9YPG8</accession>
<evidence type="ECO:0000313" key="1">
    <source>
        <dbReference type="EMBL" id="QNO49902.1"/>
    </source>
</evidence>
<gene>
    <name evidence="1" type="ORF">GKKIKBAN_00016</name>
</gene>
<dbReference type="EMBL" id="MT631399">
    <property type="protein sequence ID" value="QNO49902.1"/>
    <property type="molecule type" value="Genomic_DNA"/>
</dbReference>
<protein>
    <submittedName>
        <fullName evidence="1">Uncharacterized protein</fullName>
    </submittedName>
</protein>
<sequence length="32" mass="3769">MGIVGQRIKKNRQSWVDKNLDIMVNTIWQIIA</sequence>
<dbReference type="AlphaFoldDB" id="A0A7G9YPG8"/>
<reference evidence="1" key="1">
    <citation type="submission" date="2020-06" db="EMBL/GenBank/DDBJ databases">
        <title>Unique genomic features of the anaerobic methanotrophic archaea.</title>
        <authorList>
            <person name="Chadwick G.L."/>
            <person name="Skennerton C.T."/>
            <person name="Laso-Perez R."/>
            <person name="Leu A.O."/>
            <person name="Speth D.R."/>
            <person name="Yu H."/>
            <person name="Morgan-Lang C."/>
            <person name="Hatzenpichler R."/>
            <person name="Goudeau D."/>
            <person name="Malmstrom R."/>
            <person name="Brazelton W.J."/>
            <person name="Woyke T."/>
            <person name="Hallam S.J."/>
            <person name="Tyson G.W."/>
            <person name="Wegener G."/>
            <person name="Boetius A."/>
            <person name="Orphan V."/>
        </authorList>
    </citation>
    <scope>NUCLEOTIDE SEQUENCE</scope>
</reference>
<name>A0A7G9YPG8_9EURY</name>